<evidence type="ECO:0000313" key="3">
    <source>
        <dbReference type="Proteomes" id="UP001319180"/>
    </source>
</evidence>
<proteinExistence type="predicted"/>
<keyword evidence="3" id="KW-1185">Reference proteome</keyword>
<evidence type="ECO:0000313" key="2">
    <source>
        <dbReference type="EMBL" id="MBT1689157.1"/>
    </source>
</evidence>
<dbReference type="Proteomes" id="UP001319180">
    <property type="component" value="Unassembled WGS sequence"/>
</dbReference>
<keyword evidence="1" id="KW-0472">Membrane</keyword>
<comment type="caution">
    <text evidence="2">The sequence shown here is derived from an EMBL/GenBank/DDBJ whole genome shotgun (WGS) entry which is preliminary data.</text>
</comment>
<dbReference type="AlphaFoldDB" id="A0AAP2DGW6"/>
<feature type="transmembrane region" description="Helical" evidence="1">
    <location>
        <begin position="6"/>
        <end position="23"/>
    </location>
</feature>
<dbReference type="PROSITE" id="PS51257">
    <property type="entry name" value="PROKAR_LIPOPROTEIN"/>
    <property type="match status" value="1"/>
</dbReference>
<dbReference type="EMBL" id="JAHESC010000036">
    <property type="protein sequence ID" value="MBT1689157.1"/>
    <property type="molecule type" value="Genomic_DNA"/>
</dbReference>
<sequence length="127" mass="14740">MKKQNIYSLIIFLVFITMVMACNEKKFDKRRWTAKTDANFRPNERGQMINDLLSNHKLVGLKYVDIITLLGAPDGIDSSSVFYEIEIDYGSDIDPVYKKDLYLFTTEDSIITHTRLKNGREHTEGRT</sequence>
<name>A0AAP2DGW6_9BACT</name>
<accession>A0AAP2DGW6</accession>
<evidence type="ECO:0000256" key="1">
    <source>
        <dbReference type="SAM" id="Phobius"/>
    </source>
</evidence>
<protein>
    <recommendedName>
        <fullName evidence="4">Lipoprotein</fullName>
    </recommendedName>
</protein>
<gene>
    <name evidence="2" type="ORF">KK078_21505</name>
</gene>
<organism evidence="2 3">
    <name type="scientific">Dawidia soli</name>
    <dbReference type="NCBI Taxonomy" id="2782352"/>
    <lineage>
        <taxon>Bacteria</taxon>
        <taxon>Pseudomonadati</taxon>
        <taxon>Bacteroidota</taxon>
        <taxon>Cytophagia</taxon>
        <taxon>Cytophagales</taxon>
        <taxon>Chryseotaleaceae</taxon>
        <taxon>Dawidia</taxon>
    </lineage>
</organism>
<keyword evidence="1" id="KW-0812">Transmembrane</keyword>
<evidence type="ECO:0008006" key="4">
    <source>
        <dbReference type="Google" id="ProtNLM"/>
    </source>
</evidence>
<dbReference type="RefSeq" id="WP_254092382.1">
    <property type="nucleotide sequence ID" value="NZ_JAHESC010000036.1"/>
</dbReference>
<reference evidence="2 3" key="1">
    <citation type="submission" date="2021-05" db="EMBL/GenBank/DDBJ databases">
        <title>A Polyphasic approach of four new species of the genus Ohtaekwangia: Ohtaekwangia histidinii sp. nov., Ohtaekwangia cretensis sp. nov., Ohtaekwangia indiensis sp. nov., Ohtaekwangia reichenbachii sp. nov. from diverse environment.</title>
        <authorList>
            <person name="Octaviana S."/>
        </authorList>
    </citation>
    <scope>NUCLEOTIDE SEQUENCE [LARGE SCALE GENOMIC DNA]</scope>
    <source>
        <strain evidence="2 3">PWU37</strain>
    </source>
</reference>
<keyword evidence="1" id="KW-1133">Transmembrane helix</keyword>